<evidence type="ECO:0000313" key="5">
    <source>
        <dbReference type="Proteomes" id="UP001652431"/>
    </source>
</evidence>
<evidence type="ECO:0000256" key="1">
    <source>
        <dbReference type="SAM" id="MobiDB-lite"/>
    </source>
</evidence>
<feature type="compositionally biased region" description="Basic and acidic residues" evidence="1">
    <location>
        <begin position="71"/>
        <end position="80"/>
    </location>
</feature>
<dbReference type="Proteomes" id="UP001652431">
    <property type="component" value="Unassembled WGS sequence"/>
</dbReference>
<feature type="compositionally biased region" description="Low complexity" evidence="1">
    <location>
        <begin position="41"/>
        <end position="50"/>
    </location>
</feature>
<feature type="region of interest" description="Disordered" evidence="1">
    <location>
        <begin position="31"/>
        <end position="83"/>
    </location>
</feature>
<reference evidence="4 5" key="1">
    <citation type="journal article" date="2021" name="ISME Commun">
        <title>Automated analysis of genomic sequences facilitates high-throughput and comprehensive description of bacteria.</title>
        <authorList>
            <person name="Hitch T.C.A."/>
        </authorList>
    </citation>
    <scope>NUCLEOTIDE SEQUENCE [LARGE SCALE GENOMIC DNA]</scope>
    <source>
        <strain evidence="4 5">Sanger_03</strain>
    </source>
</reference>
<feature type="chain" id="PRO_5047529839" description="LPXTG cell wall anchor domain-containing protein" evidence="3">
    <location>
        <begin position="30"/>
        <end position="116"/>
    </location>
</feature>
<evidence type="ECO:0008006" key="6">
    <source>
        <dbReference type="Google" id="ProtNLM"/>
    </source>
</evidence>
<name>A0ABT2RRT9_9FIRM</name>
<feature type="transmembrane region" description="Helical" evidence="2">
    <location>
        <begin position="92"/>
        <end position="110"/>
    </location>
</feature>
<gene>
    <name evidence="4" type="ORF">OCV99_16690</name>
</gene>
<keyword evidence="2" id="KW-0812">Transmembrane</keyword>
<feature type="signal peptide" evidence="3">
    <location>
        <begin position="1"/>
        <end position="29"/>
    </location>
</feature>
<proteinExistence type="predicted"/>
<keyword evidence="2" id="KW-1133">Transmembrane helix</keyword>
<accession>A0ABT2RRT9</accession>
<feature type="compositionally biased region" description="Acidic residues" evidence="1">
    <location>
        <begin position="51"/>
        <end position="70"/>
    </location>
</feature>
<sequence>MRRIAAVLPVSLCLMITAMIMSAPLPVCAGTLSGDEQTGSTEQTVVTAQVEAEEEPTEPEPEEPPGGEEPDGGKTDDRLKKSVRTGDYNERITLLFLLLLGSMLIIADRIRRLSRP</sequence>
<evidence type="ECO:0000313" key="4">
    <source>
        <dbReference type="EMBL" id="MCU6688139.1"/>
    </source>
</evidence>
<organism evidence="4 5">
    <name type="scientific">Dorea acetigenes</name>
    <dbReference type="NCBI Taxonomy" id="2981787"/>
    <lineage>
        <taxon>Bacteria</taxon>
        <taxon>Bacillati</taxon>
        <taxon>Bacillota</taxon>
        <taxon>Clostridia</taxon>
        <taxon>Lachnospirales</taxon>
        <taxon>Lachnospiraceae</taxon>
        <taxon>Dorea</taxon>
    </lineage>
</organism>
<dbReference type="EMBL" id="JAOQJU010000037">
    <property type="protein sequence ID" value="MCU6688139.1"/>
    <property type="molecule type" value="Genomic_DNA"/>
</dbReference>
<comment type="caution">
    <text evidence="4">The sequence shown here is derived from an EMBL/GenBank/DDBJ whole genome shotgun (WGS) entry which is preliminary data.</text>
</comment>
<keyword evidence="2" id="KW-0472">Membrane</keyword>
<keyword evidence="3" id="KW-0732">Signal</keyword>
<keyword evidence="5" id="KW-1185">Reference proteome</keyword>
<evidence type="ECO:0000256" key="2">
    <source>
        <dbReference type="SAM" id="Phobius"/>
    </source>
</evidence>
<protein>
    <recommendedName>
        <fullName evidence="6">LPXTG cell wall anchor domain-containing protein</fullName>
    </recommendedName>
</protein>
<dbReference type="RefSeq" id="WP_158372062.1">
    <property type="nucleotide sequence ID" value="NZ_JAOQJU010000037.1"/>
</dbReference>
<evidence type="ECO:0000256" key="3">
    <source>
        <dbReference type="SAM" id="SignalP"/>
    </source>
</evidence>